<organism evidence="2">
    <name type="scientific">freshwater metagenome</name>
    <dbReference type="NCBI Taxonomy" id="449393"/>
    <lineage>
        <taxon>unclassified sequences</taxon>
        <taxon>metagenomes</taxon>
        <taxon>ecological metagenomes</taxon>
    </lineage>
</organism>
<evidence type="ECO:0000313" key="3">
    <source>
        <dbReference type="EMBL" id="CAB4957731.1"/>
    </source>
</evidence>
<feature type="transmembrane region" description="Helical" evidence="1">
    <location>
        <begin position="251"/>
        <end position="275"/>
    </location>
</feature>
<feature type="transmembrane region" description="Helical" evidence="1">
    <location>
        <begin position="168"/>
        <end position="197"/>
    </location>
</feature>
<feature type="transmembrane region" description="Helical" evidence="1">
    <location>
        <begin position="209"/>
        <end position="231"/>
    </location>
</feature>
<evidence type="ECO:0000256" key="1">
    <source>
        <dbReference type="SAM" id="Phobius"/>
    </source>
</evidence>
<keyword evidence="1" id="KW-0472">Membrane</keyword>
<dbReference type="EMBL" id="CAFBND010000125">
    <property type="protein sequence ID" value="CAB4957731.1"/>
    <property type="molecule type" value="Genomic_DNA"/>
</dbReference>
<sequence>MSDADSRNHREVPYLLLAGVVAMLTPLRVALGPISDIDLYWHLLVGRDILAGTPVADAGHGWSFSPVPDTWVSTQWLAETLFAKLEAIGGLDTLVVYRTFTFVAALAVLAAVTLRHRPARAGVWLFTLGSLTLMLYTEERSQQLTFILAPLVGWWIERLWRTGRLPRWWLVLPLVAVWSNFHGGWVLLPLGLVLAALARLLDHGWRDRAIVTSLLLAGATLAAACVSPSGWGNALASLRFSANTGLIDEWHAVRVWDALTIPFLLAILIVIVAWARGRMRPSRGEIAIVLTLITFGFMAWRDMTPALLMLSPVATGIVARALGDPDPPPARAPFGRVAIALGLVGAVAALTLAAVQNRVVAPDTPRGLIAQIKNSPGDQRVLNTYNIAGPLLWLAGGPPHVQVAIDGRADRYGAARIDAYIRAFAAQPGWETLVDEIAPTYALLHSDEALGPVLVVERHWVEVGREGRYVLLRAPGSSGQSGAAAP</sequence>
<keyword evidence="1" id="KW-1133">Transmembrane helix</keyword>
<evidence type="ECO:0000313" key="4">
    <source>
        <dbReference type="EMBL" id="CAB5036805.1"/>
    </source>
</evidence>
<dbReference type="AlphaFoldDB" id="A0A6J7BSN1"/>
<evidence type="ECO:0000313" key="2">
    <source>
        <dbReference type="EMBL" id="CAB4847964.1"/>
    </source>
</evidence>
<protein>
    <submittedName>
        <fullName evidence="2">Unannotated protein</fullName>
    </submittedName>
</protein>
<accession>A0A6J7BSN1</accession>
<name>A0A6J7BSN1_9ZZZZ</name>
<reference evidence="2" key="1">
    <citation type="submission" date="2020-05" db="EMBL/GenBank/DDBJ databases">
        <authorList>
            <person name="Chiriac C."/>
            <person name="Salcher M."/>
            <person name="Ghai R."/>
            <person name="Kavagutti S V."/>
        </authorList>
    </citation>
    <scope>NUCLEOTIDE SEQUENCE</scope>
</reference>
<dbReference type="EMBL" id="CAFBPU010000038">
    <property type="protein sequence ID" value="CAB5036805.1"/>
    <property type="molecule type" value="Genomic_DNA"/>
</dbReference>
<dbReference type="EMBL" id="CAFBIZ010000048">
    <property type="protein sequence ID" value="CAB4847964.1"/>
    <property type="molecule type" value="Genomic_DNA"/>
</dbReference>
<feature type="transmembrane region" description="Helical" evidence="1">
    <location>
        <begin position="12"/>
        <end position="31"/>
    </location>
</feature>
<gene>
    <name evidence="2" type="ORF">UFOPK3268_00528</name>
    <name evidence="3" type="ORF">UFOPK3752_02076</name>
    <name evidence="4" type="ORF">UFOPK4150_01704</name>
</gene>
<keyword evidence="1" id="KW-0812">Transmembrane</keyword>
<feature type="transmembrane region" description="Helical" evidence="1">
    <location>
        <begin position="334"/>
        <end position="355"/>
    </location>
</feature>
<feature type="transmembrane region" description="Helical" evidence="1">
    <location>
        <begin position="282"/>
        <end position="300"/>
    </location>
</feature>
<proteinExistence type="predicted"/>
<feature type="transmembrane region" description="Helical" evidence="1">
    <location>
        <begin position="121"/>
        <end position="137"/>
    </location>
</feature>
<feature type="transmembrane region" description="Helical" evidence="1">
    <location>
        <begin position="95"/>
        <end position="114"/>
    </location>
</feature>